<sequence length="531" mass="61684">MAANTETSRKRTPNFRLEITGDNEFKREIQERFQKVKEYLTHMQTNPANNATVMETILDYWIKNNINADDGSHGPTQFPSSYLQVQRGDVDQKLFVTAETSLKNFGKICETHKKLCKGSLKVETKTMKGHVISTSLQCDTNKYHRYMWSSSPYLPNDEYLVNHRINHGLACSGMLPSHYTRFANGSGIGCIEWGRRKDFVTSYKDCVEDAYQESIQTALREEIGSYEELDGINIITDARHGWRKNAKDSSVVAIGENMHKVIDCVHVTKSDDPISQRHEKYGTEKIYETLQTQNVSIKVHAHDRNLSINKFVKGYTVNQNDLWHAVKSLKKSIKNISSGTKKTEDISWSSQLVDKVEPVATHLHWAVRHCNNDPQKLRQIIDSIVPHYENTHNMCHDDSRCRKDDNYEPSRIVLTSKIAKKLLDKAIKESVVYKYPEDYILGKDTFYVESFNNVMNVFQDKRIAFGDEQYKLRSNLAVCHWNENVDREHTSIYTSRNPNAPRHQKGKKVYKKLTFTYRRNIWRKYMDSVYN</sequence>
<dbReference type="EMBL" id="VSWD01000011">
    <property type="protein sequence ID" value="KAK3087989.1"/>
    <property type="molecule type" value="Genomic_DNA"/>
</dbReference>
<dbReference type="Proteomes" id="UP001186944">
    <property type="component" value="Unassembled WGS sequence"/>
</dbReference>
<organism evidence="1 2">
    <name type="scientific">Pinctada imbricata</name>
    <name type="common">Atlantic pearl-oyster</name>
    <name type="synonym">Pinctada martensii</name>
    <dbReference type="NCBI Taxonomy" id="66713"/>
    <lineage>
        <taxon>Eukaryota</taxon>
        <taxon>Metazoa</taxon>
        <taxon>Spiralia</taxon>
        <taxon>Lophotrochozoa</taxon>
        <taxon>Mollusca</taxon>
        <taxon>Bivalvia</taxon>
        <taxon>Autobranchia</taxon>
        <taxon>Pteriomorphia</taxon>
        <taxon>Pterioida</taxon>
        <taxon>Pterioidea</taxon>
        <taxon>Pteriidae</taxon>
        <taxon>Pinctada</taxon>
    </lineage>
</organism>
<dbReference type="PANTHER" id="PTHR31751">
    <property type="entry name" value="SI:CH211-108C17.2-RELATED-RELATED"/>
    <property type="match status" value="1"/>
</dbReference>
<gene>
    <name evidence="1" type="ORF">FSP39_013118</name>
</gene>
<evidence type="ECO:0000313" key="2">
    <source>
        <dbReference type="Proteomes" id="UP001186944"/>
    </source>
</evidence>
<name>A0AA89BZ31_PINIB</name>
<keyword evidence="2" id="KW-1185">Reference proteome</keyword>
<dbReference type="AlphaFoldDB" id="A0AA89BZ31"/>
<protein>
    <submittedName>
        <fullName evidence="1">Uncharacterized protein</fullName>
    </submittedName>
</protein>
<comment type="caution">
    <text evidence="1">The sequence shown here is derived from an EMBL/GenBank/DDBJ whole genome shotgun (WGS) entry which is preliminary data.</text>
</comment>
<reference evidence="1" key="1">
    <citation type="submission" date="2019-08" db="EMBL/GenBank/DDBJ databases">
        <title>The improved chromosome-level genome for the pearl oyster Pinctada fucata martensii using PacBio sequencing and Hi-C.</title>
        <authorList>
            <person name="Zheng Z."/>
        </authorList>
    </citation>
    <scope>NUCLEOTIDE SEQUENCE</scope>
    <source>
        <strain evidence="1">ZZ-2019</strain>
        <tissue evidence="1">Adductor muscle</tissue>
    </source>
</reference>
<accession>A0AA89BZ31</accession>
<proteinExistence type="predicted"/>
<evidence type="ECO:0000313" key="1">
    <source>
        <dbReference type="EMBL" id="KAK3087989.1"/>
    </source>
</evidence>